<dbReference type="AlphaFoldDB" id="A0AA38TSP5"/>
<dbReference type="EMBL" id="JARYMX010000001">
    <property type="protein sequence ID" value="KAJ9566325.1"/>
    <property type="molecule type" value="Genomic_DNA"/>
</dbReference>
<proteinExistence type="predicted"/>
<accession>A0AA38TSP5</accession>
<reference evidence="1" key="1">
    <citation type="submission" date="2023-03" db="EMBL/GenBank/DDBJ databases">
        <title>Chromosome-scale reference genome and RAD-based genetic map of yellow starthistle (Centaurea solstitialis) reveal putative structural variation and QTLs associated with invader traits.</title>
        <authorList>
            <person name="Reatini B."/>
            <person name="Cang F.A."/>
            <person name="Jiang Q."/>
            <person name="Mckibben M.T.W."/>
            <person name="Barker M.S."/>
            <person name="Rieseberg L.H."/>
            <person name="Dlugosch K.M."/>
        </authorList>
    </citation>
    <scope>NUCLEOTIDE SEQUENCE</scope>
    <source>
        <strain evidence="1">CAN-66</strain>
        <tissue evidence="1">Leaf</tissue>
    </source>
</reference>
<organism evidence="1 2">
    <name type="scientific">Centaurea solstitialis</name>
    <name type="common">yellow star-thistle</name>
    <dbReference type="NCBI Taxonomy" id="347529"/>
    <lineage>
        <taxon>Eukaryota</taxon>
        <taxon>Viridiplantae</taxon>
        <taxon>Streptophyta</taxon>
        <taxon>Embryophyta</taxon>
        <taxon>Tracheophyta</taxon>
        <taxon>Spermatophyta</taxon>
        <taxon>Magnoliopsida</taxon>
        <taxon>eudicotyledons</taxon>
        <taxon>Gunneridae</taxon>
        <taxon>Pentapetalae</taxon>
        <taxon>asterids</taxon>
        <taxon>campanulids</taxon>
        <taxon>Asterales</taxon>
        <taxon>Asteraceae</taxon>
        <taxon>Carduoideae</taxon>
        <taxon>Cardueae</taxon>
        <taxon>Centaureinae</taxon>
        <taxon>Centaurea</taxon>
    </lineage>
</organism>
<evidence type="ECO:0008006" key="3">
    <source>
        <dbReference type="Google" id="ProtNLM"/>
    </source>
</evidence>
<dbReference type="CDD" id="cd09272">
    <property type="entry name" value="RNase_HI_RT_Ty1"/>
    <property type="match status" value="1"/>
</dbReference>
<comment type="caution">
    <text evidence="1">The sequence shown here is derived from an EMBL/GenBank/DDBJ whole genome shotgun (WGS) entry which is preliminary data.</text>
</comment>
<protein>
    <recommendedName>
        <fullName evidence="3">Retrovirus-related Pol polyprotein from transposon TNT 1-94</fullName>
    </recommendedName>
</protein>
<sequence>MNTRTLDSCFTLLRISIFGAEECWIFEGCKIDRKSTTGGCHLLGGKLVSWTSNKKNSVSTSTVGTEYVAAGSYCAQVLWMRNQLMDYGFQLSKIPIYCDNTSAIAIANNPVLHSKTKHIEIRYHFIIDHVMNGDVELHFVPTEYQFADLFTKPFDEKRFNQLISELGMLNPDA</sequence>
<evidence type="ECO:0000313" key="2">
    <source>
        <dbReference type="Proteomes" id="UP001172457"/>
    </source>
</evidence>
<dbReference type="PANTHER" id="PTHR11439:SF495">
    <property type="entry name" value="REVERSE TRANSCRIPTASE, RNA-DEPENDENT DNA POLYMERASE-RELATED"/>
    <property type="match status" value="1"/>
</dbReference>
<name>A0AA38TSP5_9ASTR</name>
<dbReference type="Proteomes" id="UP001172457">
    <property type="component" value="Chromosome 1"/>
</dbReference>
<keyword evidence="2" id="KW-1185">Reference proteome</keyword>
<dbReference type="PANTHER" id="PTHR11439">
    <property type="entry name" value="GAG-POL-RELATED RETROTRANSPOSON"/>
    <property type="match status" value="1"/>
</dbReference>
<evidence type="ECO:0000313" key="1">
    <source>
        <dbReference type="EMBL" id="KAJ9566325.1"/>
    </source>
</evidence>
<gene>
    <name evidence="1" type="ORF">OSB04_002291</name>
</gene>